<dbReference type="EMBL" id="JAHFYH010000029">
    <property type="protein sequence ID" value="KAH0222207.1"/>
    <property type="molecule type" value="Genomic_DNA"/>
</dbReference>
<dbReference type="GO" id="GO:0031934">
    <property type="term" value="C:mating-type region heterochromatin"/>
    <property type="evidence" value="ECO:0007669"/>
    <property type="project" value="TreeGrafter"/>
</dbReference>
<dbReference type="GO" id="GO:0070824">
    <property type="term" value="C:SHREC complex"/>
    <property type="evidence" value="ECO:0007669"/>
    <property type="project" value="InterPro"/>
</dbReference>
<feature type="domain" description="Cryptic loci regulator 2 N-terminal" evidence="2">
    <location>
        <begin position="55"/>
        <end position="117"/>
    </location>
</feature>
<evidence type="ECO:0000313" key="3">
    <source>
        <dbReference type="EMBL" id="KAH0222207.1"/>
    </source>
</evidence>
<accession>A0A9P8GFQ1</accession>
<sequence length="686" mass="76768">MATIIDWNQYTSDGDPVKCFNRSSTRLPAYLEKLHIPVNKDEDIKHNFGPAGVFFDRLPPGYALDTRDRATATSGQKLYDNYVYGHPKGHFRTIASFADHVVSILLNNTQGCQCEVCKPSQRRPKKAKATHQATTTNTPTNNNKNNTYSYNTASSSPMMDVDDIQPPVNTDVDEDGTPNVFDGLMRKAKQGQHLSVAITEPLSIEWLVEQDLANLPVYLNSLKTSTRWYPRLGELVLVACNLKDGQLIKFDANAGIYKIQDSKFGWVGLPVWEAGVVTQITKNTIAAGLLGQKHNTEGSDEDVFRVEPMPEIGNPDKPWSTRYKTVHLLNMRPFSLWQELMNGADVSSSSEFHPTVRHALTTMSSISVVGRYHFSSNGKEARVYCKGLYVGAEFFVAGDLVRFSSPIHNNSFGKDVVQIKHICVSYNLEREPFSPSSVHIEGVAYTTDPQHASGQYQRPIPFESLPFPSMRGYGLWYKMGEGDTLVRIPYTKLLTRLVEDKYMKGMIGKPCFVKSAVGGAEHLNLSGYIIDITHGIEGVRVAREYSTQHDTRIKEGQTWYLGENRVDQLDLTQINGQDVGYKARFGFESTPAPLQAAHLKAMFRARSARQKGPKFGNTYSAPSINRSYGMLASSMNAIQDAVTHESADDEHFRDDFNERAISKFNSKFSEEAIQRISTADYEAFIS</sequence>
<dbReference type="OrthoDB" id="438224at2759"/>
<dbReference type="GO" id="GO:0030466">
    <property type="term" value="P:silent mating-type cassette heterochromatin formation"/>
    <property type="evidence" value="ECO:0007669"/>
    <property type="project" value="TreeGrafter"/>
</dbReference>
<gene>
    <name evidence="3" type="ORF">KCV03_g4740</name>
</gene>
<dbReference type="Proteomes" id="UP000767238">
    <property type="component" value="Unassembled WGS sequence"/>
</dbReference>
<reference evidence="3" key="2">
    <citation type="submission" date="2021-08" db="EMBL/GenBank/DDBJ databases">
        <authorList>
            <person name="Gostincar C."/>
            <person name="Sun X."/>
            <person name="Song Z."/>
            <person name="Gunde-Cimerman N."/>
        </authorList>
    </citation>
    <scope>NUCLEOTIDE SEQUENCE</scope>
    <source>
        <strain evidence="3">EXF-8016</strain>
    </source>
</reference>
<dbReference type="AlphaFoldDB" id="A0A9P8GFQ1"/>
<dbReference type="GO" id="GO:0033553">
    <property type="term" value="C:rDNA heterochromatin"/>
    <property type="evidence" value="ECO:0007669"/>
    <property type="project" value="TreeGrafter"/>
</dbReference>
<feature type="non-terminal residue" evidence="3">
    <location>
        <position position="1"/>
    </location>
</feature>
<dbReference type="InterPro" id="IPR038986">
    <property type="entry name" value="Clr2"/>
</dbReference>
<dbReference type="PANTHER" id="PTHR38046">
    <property type="entry name" value="CRYPTIC LOCI REGULATOR 2"/>
    <property type="match status" value="1"/>
</dbReference>
<organism evidence="3 4">
    <name type="scientific">Aureobasidium melanogenum</name>
    <name type="common">Aureobasidium pullulans var. melanogenum</name>
    <dbReference type="NCBI Taxonomy" id="46634"/>
    <lineage>
        <taxon>Eukaryota</taxon>
        <taxon>Fungi</taxon>
        <taxon>Dikarya</taxon>
        <taxon>Ascomycota</taxon>
        <taxon>Pezizomycotina</taxon>
        <taxon>Dothideomycetes</taxon>
        <taxon>Dothideomycetidae</taxon>
        <taxon>Dothideales</taxon>
        <taxon>Saccotheciaceae</taxon>
        <taxon>Aureobasidium</taxon>
    </lineage>
</organism>
<feature type="region of interest" description="Disordered" evidence="1">
    <location>
        <begin position="124"/>
        <end position="146"/>
    </location>
</feature>
<dbReference type="InterPro" id="IPR031915">
    <property type="entry name" value="Clr2_N"/>
</dbReference>
<evidence type="ECO:0000259" key="2">
    <source>
        <dbReference type="Pfam" id="PF16761"/>
    </source>
</evidence>
<comment type="caution">
    <text evidence="3">The sequence shown here is derived from an EMBL/GenBank/DDBJ whole genome shotgun (WGS) entry which is preliminary data.</text>
</comment>
<proteinExistence type="predicted"/>
<evidence type="ECO:0000256" key="1">
    <source>
        <dbReference type="SAM" id="MobiDB-lite"/>
    </source>
</evidence>
<name>A0A9P8GFQ1_AURME</name>
<dbReference type="Pfam" id="PF16761">
    <property type="entry name" value="Clr2_transil"/>
    <property type="match status" value="1"/>
</dbReference>
<protein>
    <recommendedName>
        <fullName evidence="2">Cryptic loci regulator 2 N-terminal domain-containing protein</fullName>
    </recommendedName>
</protein>
<feature type="compositionally biased region" description="Low complexity" evidence="1">
    <location>
        <begin position="130"/>
        <end position="146"/>
    </location>
</feature>
<evidence type="ECO:0000313" key="4">
    <source>
        <dbReference type="Proteomes" id="UP000767238"/>
    </source>
</evidence>
<reference evidence="3" key="1">
    <citation type="journal article" date="2021" name="J Fungi (Basel)">
        <title>Virulence traits and population genomics of the black yeast Aureobasidium melanogenum.</title>
        <authorList>
            <person name="Cernosa A."/>
            <person name="Sun X."/>
            <person name="Gostincar C."/>
            <person name="Fang C."/>
            <person name="Gunde-Cimerman N."/>
            <person name="Song Z."/>
        </authorList>
    </citation>
    <scope>NUCLEOTIDE SEQUENCE</scope>
    <source>
        <strain evidence="3">EXF-8016</strain>
    </source>
</reference>
<dbReference type="PANTHER" id="PTHR38046:SF1">
    <property type="entry name" value="CRYPTIC LOCI REGULATOR 2"/>
    <property type="match status" value="1"/>
</dbReference>